<keyword evidence="2" id="KW-1185">Reference proteome</keyword>
<evidence type="ECO:0000313" key="2">
    <source>
        <dbReference type="Proteomes" id="UP000275078"/>
    </source>
</evidence>
<dbReference type="EMBL" id="ML119754">
    <property type="protein sequence ID" value="RPA75909.1"/>
    <property type="molecule type" value="Genomic_DNA"/>
</dbReference>
<dbReference type="AlphaFoldDB" id="A0A3N4HQB9"/>
<protein>
    <submittedName>
        <fullName evidence="1">Uncharacterized protein</fullName>
    </submittedName>
</protein>
<accession>A0A3N4HQB9</accession>
<dbReference type="Proteomes" id="UP000275078">
    <property type="component" value="Unassembled WGS sequence"/>
</dbReference>
<sequence length="414" mass="48618">MIPRPLLTRLRFPKASRSRLWAINREELYRPNSYFLRIIAKDAHSLAYSPPRPLTILNKRTSKQLKVIALPTPTRQYHQSQLRLAELAADHICEYDRLLSELQDFYQLHIMRISDGSGTPGTDLPYVIYGAEPHCHIASYIHCVKDENGNFDIEYLRSNMEEERHILKEFARVWVMPTLIPVRALSEPYDEIGVLDVEEFWLTSIMPFFDAHDKMTNETIVGVWEHLILLKQAIDTLKVVQAELVKEYIIEAKRLEHMILAGTEDGGKYSLDAAREEWLRFYTTFLARCQEKILGPPDLLDDRLLDLFLFLMGEFPETCKEIEERKDLKRTMAKDVTKVIFHLWYIHSPGLERMSKEMLDEILRGLQPDERPSLTQDHWDQAMRDGNTAHKTQEYWDRFARNLDGYTHDEDTKN</sequence>
<gene>
    <name evidence="1" type="ORF">BJ508DRAFT_365321</name>
</gene>
<proteinExistence type="predicted"/>
<reference evidence="1 2" key="1">
    <citation type="journal article" date="2018" name="Nat. Ecol. Evol.">
        <title>Pezizomycetes genomes reveal the molecular basis of ectomycorrhizal truffle lifestyle.</title>
        <authorList>
            <person name="Murat C."/>
            <person name="Payen T."/>
            <person name="Noel B."/>
            <person name="Kuo A."/>
            <person name="Morin E."/>
            <person name="Chen J."/>
            <person name="Kohler A."/>
            <person name="Krizsan K."/>
            <person name="Balestrini R."/>
            <person name="Da Silva C."/>
            <person name="Montanini B."/>
            <person name="Hainaut M."/>
            <person name="Levati E."/>
            <person name="Barry K.W."/>
            <person name="Belfiori B."/>
            <person name="Cichocki N."/>
            <person name="Clum A."/>
            <person name="Dockter R.B."/>
            <person name="Fauchery L."/>
            <person name="Guy J."/>
            <person name="Iotti M."/>
            <person name="Le Tacon F."/>
            <person name="Lindquist E.A."/>
            <person name="Lipzen A."/>
            <person name="Malagnac F."/>
            <person name="Mello A."/>
            <person name="Molinier V."/>
            <person name="Miyauchi S."/>
            <person name="Poulain J."/>
            <person name="Riccioni C."/>
            <person name="Rubini A."/>
            <person name="Sitrit Y."/>
            <person name="Splivallo R."/>
            <person name="Traeger S."/>
            <person name="Wang M."/>
            <person name="Zifcakova L."/>
            <person name="Wipf D."/>
            <person name="Zambonelli A."/>
            <person name="Paolocci F."/>
            <person name="Nowrousian M."/>
            <person name="Ottonello S."/>
            <person name="Baldrian P."/>
            <person name="Spatafora J.W."/>
            <person name="Henrissat B."/>
            <person name="Nagy L.G."/>
            <person name="Aury J.M."/>
            <person name="Wincker P."/>
            <person name="Grigoriev I.V."/>
            <person name="Bonfante P."/>
            <person name="Martin F.M."/>
        </authorList>
    </citation>
    <scope>NUCLEOTIDE SEQUENCE [LARGE SCALE GENOMIC DNA]</scope>
    <source>
        <strain evidence="1 2">RN42</strain>
    </source>
</reference>
<name>A0A3N4HQB9_ASCIM</name>
<evidence type="ECO:0000313" key="1">
    <source>
        <dbReference type="EMBL" id="RPA75909.1"/>
    </source>
</evidence>
<organism evidence="1 2">
    <name type="scientific">Ascobolus immersus RN42</name>
    <dbReference type="NCBI Taxonomy" id="1160509"/>
    <lineage>
        <taxon>Eukaryota</taxon>
        <taxon>Fungi</taxon>
        <taxon>Dikarya</taxon>
        <taxon>Ascomycota</taxon>
        <taxon>Pezizomycotina</taxon>
        <taxon>Pezizomycetes</taxon>
        <taxon>Pezizales</taxon>
        <taxon>Ascobolaceae</taxon>
        <taxon>Ascobolus</taxon>
    </lineage>
</organism>